<keyword evidence="2" id="KW-0479">Metal-binding</keyword>
<dbReference type="InterPro" id="IPR002888">
    <property type="entry name" value="2Fe-2S-bd"/>
</dbReference>
<dbReference type="GO" id="GO:0016491">
    <property type="term" value="F:oxidoreductase activity"/>
    <property type="evidence" value="ECO:0007669"/>
    <property type="project" value="UniProtKB-KW"/>
</dbReference>
<evidence type="ECO:0000313" key="7">
    <source>
        <dbReference type="Proteomes" id="UP000305131"/>
    </source>
</evidence>
<dbReference type="PROSITE" id="PS00197">
    <property type="entry name" value="2FE2S_FER_1"/>
    <property type="match status" value="1"/>
</dbReference>
<dbReference type="InterPro" id="IPR000674">
    <property type="entry name" value="Ald_Oxase/Xan_DH_a/b"/>
</dbReference>
<dbReference type="InterPro" id="IPR037165">
    <property type="entry name" value="AldOxase/xan_DH_Mopterin-bd_sf"/>
</dbReference>
<dbReference type="InterPro" id="IPR036010">
    <property type="entry name" value="2Fe-2S_ferredoxin-like_sf"/>
</dbReference>
<dbReference type="Proteomes" id="UP000305131">
    <property type="component" value="Unassembled WGS sequence"/>
</dbReference>
<dbReference type="Pfam" id="PF20256">
    <property type="entry name" value="MoCoBD_2"/>
    <property type="match status" value="1"/>
</dbReference>
<dbReference type="Gene3D" id="3.30.365.10">
    <property type="entry name" value="Aldehyde oxidase/xanthine dehydrogenase, molybdopterin binding domain"/>
    <property type="match status" value="4"/>
</dbReference>
<dbReference type="OrthoDB" id="9763985at2"/>
<evidence type="ECO:0000259" key="5">
    <source>
        <dbReference type="PROSITE" id="PS51085"/>
    </source>
</evidence>
<gene>
    <name evidence="6" type="ORF">FBQ73_10640</name>
</gene>
<dbReference type="SUPFAM" id="SSF54292">
    <property type="entry name" value="2Fe-2S ferredoxin-like"/>
    <property type="match status" value="1"/>
</dbReference>
<dbReference type="InterPro" id="IPR046867">
    <property type="entry name" value="AldOxase/xan_DH_MoCoBD2"/>
</dbReference>
<evidence type="ECO:0000256" key="3">
    <source>
        <dbReference type="ARBA" id="ARBA00023002"/>
    </source>
</evidence>
<dbReference type="InterPro" id="IPR036884">
    <property type="entry name" value="2Fe-2S-bd_dom_sf"/>
</dbReference>
<comment type="caution">
    <text evidence="6">The sequence shown here is derived from an EMBL/GenBank/DDBJ whole genome shotgun (WGS) entry which is preliminary data.</text>
</comment>
<dbReference type="CDD" id="cd00207">
    <property type="entry name" value="fer2"/>
    <property type="match status" value="1"/>
</dbReference>
<keyword evidence="3" id="KW-0560">Oxidoreductase</keyword>
<dbReference type="InterPro" id="IPR006058">
    <property type="entry name" value="2Fe2S_fd_BS"/>
</dbReference>
<dbReference type="Pfam" id="PF00111">
    <property type="entry name" value="Fer2"/>
    <property type="match status" value="1"/>
</dbReference>
<dbReference type="Gene3D" id="3.10.20.30">
    <property type="match status" value="1"/>
</dbReference>
<feature type="domain" description="2Fe-2S ferredoxin-type" evidence="5">
    <location>
        <begin position="1"/>
        <end position="74"/>
    </location>
</feature>
<dbReference type="Gene3D" id="3.90.1170.50">
    <property type="entry name" value="Aldehyde oxidase/xanthine dehydrogenase, a/b hammerhead"/>
    <property type="match status" value="1"/>
</dbReference>
<dbReference type="RefSeq" id="WP_138399446.1">
    <property type="nucleotide sequence ID" value="NZ_JBAFVI010000002.1"/>
</dbReference>
<name>A0A6C1KH03_XANAU</name>
<accession>A0A6C1KH03</accession>
<dbReference type="GO" id="GO:0051537">
    <property type="term" value="F:2 iron, 2 sulfur cluster binding"/>
    <property type="evidence" value="ECO:0007669"/>
    <property type="project" value="InterPro"/>
</dbReference>
<dbReference type="InterPro" id="IPR008274">
    <property type="entry name" value="AldOxase/xan_DH_MoCoBD1"/>
</dbReference>
<dbReference type="InterPro" id="IPR036856">
    <property type="entry name" value="Ald_Oxase/Xan_DH_a/b_sf"/>
</dbReference>
<dbReference type="GO" id="GO:0005506">
    <property type="term" value="F:iron ion binding"/>
    <property type="evidence" value="ECO:0007669"/>
    <property type="project" value="InterPro"/>
</dbReference>
<dbReference type="SUPFAM" id="SSF54665">
    <property type="entry name" value="CO dehydrogenase molybdoprotein N-domain-like"/>
    <property type="match status" value="1"/>
</dbReference>
<dbReference type="PANTHER" id="PTHR11908:SF157">
    <property type="entry name" value="XANTHINE DEHYDROGENASE SUBUNIT D-RELATED"/>
    <property type="match status" value="1"/>
</dbReference>
<comment type="similarity">
    <text evidence="1">Belongs to the xanthine dehydrogenase family.</text>
</comment>
<dbReference type="SUPFAM" id="SSF47741">
    <property type="entry name" value="CO dehydrogenase ISP C-domain like"/>
    <property type="match status" value="1"/>
</dbReference>
<dbReference type="InterPro" id="IPR016208">
    <property type="entry name" value="Ald_Oxase/xanthine_DH-like"/>
</dbReference>
<keyword evidence="4" id="KW-0408">Iron</keyword>
<sequence>MTYSIDGRTVAAEPCPGQCLRTFLRESGALGVKKGCDAGDCGACTVWLDGRPVHSCLMPAFRAKGRQVTTVQGLASGNDLHPVQQAFLEAQAFQCGFCAAGMIMTVAALDEDQRADLPRALKGNLCRCTGYRSIADAVHGVAAIEQDVAGAACGASLPNPFSAGIVTGHARYTMDVDAADPALRGLLHLKVLRSPHAHARILRIDTAKALAIPGVVAVFTHEDVPKKLFSTATHEDHLVDPDDTLILDDVARFVGQRIAAVVAETEGAAEAGCRALEVDYEILPAVFDPVDAMAPDAPLLHPGNDGLAGGARGNVFLCLKGEVGSVAEGFAAAAVVHEETYSTSRVQHAHLETHGSIAWRDGEGRIHVRTSTQAPFITHRKLCYLFGIFPHDLHVFTERVGGGFGGKQEMLSEDLCVLATLKLGRPVKWEFTRPEEFLGATSRHQMTTRVKMGATADGTLTALEVHVVSNTGAYGGHGGETLAAALGSPLAAYRCPAKKAEGHAVYTNVIPGGGFRGYGASQTSFAIESALDDLAAKLGIDPFAIRRRNMIRPDDVIQSVWAEPSDVAFGSYGLDQCLDLVEAELASGKGERTPEGDWAEGTGVALAVLEAGPPTEHRSGGEMRLLADGTYHLAVGSTEMGNGSVTAHRQIAAAVLGTRAEAIAIINADTDRAPYDTGTFASTGTVVAGQAVELTARALAAEILAYAARRTNTAPEDWRLAADAVESATQRISLAELCRLAAAEGHGLEAKRKAYLSPRTIGFNVQGVRLAVHRVTGEIRILHSVHAADIGRLINPLQCRGQIEGAVAMGLGWALTEHMVHDAQGNVVNAALRNYHIPAFADTPRTTVLFADTHDTIGPLGAKAQGECAINAVAPAVANALANATGVRFAHLPFTPDRIFDRLGGLESRPL</sequence>
<organism evidence="6 7">
    <name type="scientific">Xanthobacter autotrophicus</name>
    <dbReference type="NCBI Taxonomy" id="280"/>
    <lineage>
        <taxon>Bacteria</taxon>
        <taxon>Pseudomonadati</taxon>
        <taxon>Pseudomonadota</taxon>
        <taxon>Alphaproteobacteria</taxon>
        <taxon>Hyphomicrobiales</taxon>
        <taxon>Xanthobacteraceae</taxon>
        <taxon>Xanthobacter</taxon>
    </lineage>
</organism>
<dbReference type="PANTHER" id="PTHR11908">
    <property type="entry name" value="XANTHINE DEHYDROGENASE"/>
    <property type="match status" value="1"/>
</dbReference>
<dbReference type="SMART" id="SM01008">
    <property type="entry name" value="Ald_Xan_dh_C"/>
    <property type="match status" value="1"/>
</dbReference>
<dbReference type="Pfam" id="PF01315">
    <property type="entry name" value="Ald_Xan_dh_C"/>
    <property type="match status" value="1"/>
</dbReference>
<dbReference type="InterPro" id="IPR012675">
    <property type="entry name" value="Beta-grasp_dom_sf"/>
</dbReference>
<evidence type="ECO:0000313" key="6">
    <source>
        <dbReference type="EMBL" id="TLX43091.1"/>
    </source>
</evidence>
<dbReference type="Pfam" id="PF01799">
    <property type="entry name" value="Fer2_2"/>
    <property type="match status" value="1"/>
</dbReference>
<dbReference type="PROSITE" id="PS51085">
    <property type="entry name" value="2FE2S_FER_2"/>
    <property type="match status" value="1"/>
</dbReference>
<evidence type="ECO:0000256" key="2">
    <source>
        <dbReference type="ARBA" id="ARBA00022723"/>
    </source>
</evidence>
<dbReference type="AlphaFoldDB" id="A0A6C1KH03"/>
<dbReference type="SUPFAM" id="SSF56003">
    <property type="entry name" value="Molybdenum cofactor-binding domain"/>
    <property type="match status" value="1"/>
</dbReference>
<dbReference type="GeneID" id="95773909"/>
<dbReference type="Pfam" id="PF02738">
    <property type="entry name" value="MoCoBD_1"/>
    <property type="match status" value="1"/>
</dbReference>
<evidence type="ECO:0000256" key="4">
    <source>
        <dbReference type="ARBA" id="ARBA00023004"/>
    </source>
</evidence>
<dbReference type="Gene3D" id="1.10.150.120">
    <property type="entry name" value="[2Fe-2S]-binding domain"/>
    <property type="match status" value="1"/>
</dbReference>
<protein>
    <submittedName>
        <fullName evidence="6">2Fe-2S iron-sulfur cluster binding domain-containing protein</fullName>
    </submittedName>
</protein>
<proteinExistence type="inferred from homology"/>
<reference evidence="6 7" key="1">
    <citation type="submission" date="2019-05" db="EMBL/GenBank/DDBJ databases">
        <authorList>
            <person name="Zhou X."/>
        </authorList>
    </citation>
    <scope>NUCLEOTIDE SEQUENCE [LARGE SCALE GENOMIC DNA]</scope>
    <source>
        <strain evidence="6 7">DSM 432</strain>
    </source>
</reference>
<dbReference type="EMBL" id="VAUP01000022">
    <property type="protein sequence ID" value="TLX43091.1"/>
    <property type="molecule type" value="Genomic_DNA"/>
</dbReference>
<dbReference type="InterPro" id="IPR001041">
    <property type="entry name" value="2Fe-2S_ferredoxin-type"/>
</dbReference>
<evidence type="ECO:0000256" key="1">
    <source>
        <dbReference type="ARBA" id="ARBA00006849"/>
    </source>
</evidence>